<sequence>MPSDKRDYKTESAAAERVNGRHPRDLHREADIRRERGETRRVDRGPASRGADRGSERFPAENGLERGPDRPGERRAERPLDRVPDRHRERVPGAAWPEDRGRHRDRDSKDRDPRDGSRDRRDASSRPGGDRSRPSSPWSGKPGPLPAGAARGPTYTSPPSRKPSGNLGPARPEEPRRPVNTPPAGAGPTSALLEDLRKAAKEAQQKEARAKEARQRAQDTSSAEPSPQQDADAAQANGEAGAEPPAKRQKHAPIVWSTPGKKGDAGKVDSTSRLAASSVAAPSPGASPSSPPGFGAADRTAAGAAVSRPSSRAAGQSAASIAAAELEAFRARQAEQADLDLDAPAAMKASPSGSEDGEIHQPCPATDPAPGAAAEADDAATDESLEDVRPPGLSSRWHSQLDEPDEEEATAPAPMSAVGEVLELEALNDRERMEIREEDAADSDLDEPGPGAVAQRPSMLQSCRSVDEFERIYRISEGTYGVVYRAKDRKSGKICALKKIKMEKEKEGFPLTSIREINILLSFHHPNIVNVSEVAVGHSLDSVFMAMEIMDHDLKALMDHKDTPFTVPEVKCLMLQLLSGIAYLHDNWVLHRDLKTSNILYNNRGELKICDFGLARQYGSPLRPYTLNVVTQYYRAPELLLGATTYSTAIDIWSIGCIMAELLSKEVLFPGRSELDQLDRIWRVLGTPNENIWPGYSKLKHAKTFKFMPQPYNKLREKFPAQAVAFDGRPTLGEDGFDLLNKLLTLCPQKRISAKEALQHKWFTSVPLPKDKALMPTFPTRQEGLHHQKQHGKALRPSPDLTQQERRRTALESALQAPGLHQAMPLFAGKR</sequence>
<feature type="compositionally biased region" description="Basic and acidic residues" evidence="8">
    <location>
        <begin position="18"/>
        <end position="133"/>
    </location>
</feature>
<comment type="similarity">
    <text evidence="1">Belongs to the protein kinase superfamily. CMGC Ser/Thr protein kinase family. CDC2/CDKX subfamily.</text>
</comment>
<feature type="region of interest" description="Disordered" evidence="8">
    <location>
        <begin position="782"/>
        <end position="804"/>
    </location>
</feature>
<feature type="compositionally biased region" description="Acidic residues" evidence="8">
    <location>
        <begin position="375"/>
        <end position="385"/>
    </location>
</feature>
<dbReference type="InterPro" id="IPR050108">
    <property type="entry name" value="CDK"/>
</dbReference>
<protein>
    <recommendedName>
        <fullName evidence="9">Protein kinase domain-containing protein</fullName>
    </recommendedName>
</protein>
<evidence type="ECO:0000256" key="1">
    <source>
        <dbReference type="ARBA" id="ARBA00006485"/>
    </source>
</evidence>
<feature type="compositionally biased region" description="Basic and acidic residues" evidence="8">
    <location>
        <begin position="1"/>
        <end position="10"/>
    </location>
</feature>
<dbReference type="Pfam" id="PF00069">
    <property type="entry name" value="Pkinase"/>
    <property type="match status" value="1"/>
</dbReference>
<dbReference type="SMART" id="SM00220">
    <property type="entry name" value="S_TKc"/>
    <property type="match status" value="1"/>
</dbReference>
<dbReference type="FunFam" id="3.30.200.20:FF:000172">
    <property type="entry name" value="cyclin-dependent kinase G-2 isoform X1"/>
    <property type="match status" value="1"/>
</dbReference>
<feature type="compositionally biased region" description="Low complexity" evidence="8">
    <location>
        <begin position="134"/>
        <end position="153"/>
    </location>
</feature>
<keyword evidence="4" id="KW-0808">Transferase</keyword>
<evidence type="ECO:0000313" key="10">
    <source>
        <dbReference type="EMBL" id="KAK9812600.1"/>
    </source>
</evidence>
<dbReference type="GO" id="GO:0005634">
    <property type="term" value="C:nucleus"/>
    <property type="evidence" value="ECO:0007669"/>
    <property type="project" value="UniProtKB-ARBA"/>
</dbReference>
<dbReference type="InterPro" id="IPR008271">
    <property type="entry name" value="Ser/Thr_kinase_AS"/>
</dbReference>
<evidence type="ECO:0000256" key="5">
    <source>
        <dbReference type="ARBA" id="ARBA00022741"/>
    </source>
</evidence>
<name>A0AAW1PW50_9CHLO</name>
<evidence type="ECO:0000259" key="9">
    <source>
        <dbReference type="PROSITE" id="PS50011"/>
    </source>
</evidence>
<dbReference type="Proteomes" id="UP001489004">
    <property type="component" value="Unassembled WGS sequence"/>
</dbReference>
<feature type="domain" description="Protein kinase" evidence="9">
    <location>
        <begin position="469"/>
        <end position="763"/>
    </location>
</feature>
<dbReference type="GO" id="GO:0010556">
    <property type="term" value="P:regulation of macromolecule biosynthetic process"/>
    <property type="evidence" value="ECO:0007669"/>
    <property type="project" value="UniProtKB-ARBA"/>
</dbReference>
<organism evidence="10 11">
    <name type="scientific">[Myrmecia] bisecta</name>
    <dbReference type="NCBI Taxonomy" id="41462"/>
    <lineage>
        <taxon>Eukaryota</taxon>
        <taxon>Viridiplantae</taxon>
        <taxon>Chlorophyta</taxon>
        <taxon>core chlorophytes</taxon>
        <taxon>Trebouxiophyceae</taxon>
        <taxon>Trebouxiales</taxon>
        <taxon>Trebouxiaceae</taxon>
        <taxon>Myrmecia</taxon>
    </lineage>
</organism>
<dbReference type="FunFam" id="1.10.510.10:FF:000211">
    <property type="entry name" value="Cyclin-dependent kinase G-2"/>
    <property type="match status" value="1"/>
</dbReference>
<reference evidence="10 11" key="1">
    <citation type="journal article" date="2024" name="Nat. Commun.">
        <title>Phylogenomics reveals the evolutionary origins of lichenization in chlorophyte algae.</title>
        <authorList>
            <person name="Puginier C."/>
            <person name="Libourel C."/>
            <person name="Otte J."/>
            <person name="Skaloud P."/>
            <person name="Haon M."/>
            <person name="Grisel S."/>
            <person name="Petersen M."/>
            <person name="Berrin J.G."/>
            <person name="Delaux P.M."/>
            <person name="Dal Grande F."/>
            <person name="Keller J."/>
        </authorList>
    </citation>
    <scope>NUCLEOTIDE SEQUENCE [LARGE SCALE GENOMIC DNA]</scope>
    <source>
        <strain evidence="10 11">SAG 2043</strain>
    </source>
</reference>
<dbReference type="PANTHER" id="PTHR24056:SF107">
    <property type="entry name" value="CYCLIN-DEPENDENT KINASE 11A-RELATED"/>
    <property type="match status" value="1"/>
</dbReference>
<keyword evidence="2" id="KW-0723">Serine/threonine-protein kinase</keyword>
<dbReference type="Gene3D" id="1.10.510.10">
    <property type="entry name" value="Transferase(Phosphotransferase) domain 1"/>
    <property type="match status" value="1"/>
</dbReference>
<comment type="caution">
    <text evidence="10">The sequence shown here is derived from an EMBL/GenBank/DDBJ whole genome shotgun (WGS) entry which is preliminary data.</text>
</comment>
<dbReference type="GO" id="GO:0005524">
    <property type="term" value="F:ATP binding"/>
    <property type="evidence" value="ECO:0007669"/>
    <property type="project" value="UniProtKB-KW"/>
</dbReference>
<feature type="compositionally biased region" description="Basic and acidic residues" evidence="8">
    <location>
        <begin position="194"/>
        <end position="217"/>
    </location>
</feature>
<keyword evidence="11" id="KW-1185">Reference proteome</keyword>
<evidence type="ECO:0000256" key="3">
    <source>
        <dbReference type="ARBA" id="ARBA00022553"/>
    </source>
</evidence>
<dbReference type="CDD" id="cd07843">
    <property type="entry name" value="STKc_CDC2L1"/>
    <property type="match status" value="1"/>
</dbReference>
<dbReference type="GO" id="GO:0004674">
    <property type="term" value="F:protein serine/threonine kinase activity"/>
    <property type="evidence" value="ECO:0007669"/>
    <property type="project" value="UniProtKB-KW"/>
</dbReference>
<feature type="compositionally biased region" description="Low complexity" evidence="8">
    <location>
        <begin position="223"/>
        <end position="244"/>
    </location>
</feature>
<dbReference type="GO" id="GO:0007346">
    <property type="term" value="P:regulation of mitotic cell cycle"/>
    <property type="evidence" value="ECO:0007669"/>
    <property type="project" value="TreeGrafter"/>
</dbReference>
<evidence type="ECO:0000313" key="11">
    <source>
        <dbReference type="Proteomes" id="UP001489004"/>
    </source>
</evidence>
<proteinExistence type="inferred from homology"/>
<dbReference type="GO" id="GO:0080090">
    <property type="term" value="P:regulation of primary metabolic process"/>
    <property type="evidence" value="ECO:0007669"/>
    <property type="project" value="UniProtKB-ARBA"/>
</dbReference>
<dbReference type="PANTHER" id="PTHR24056">
    <property type="entry name" value="CELL DIVISION PROTEIN KINASE"/>
    <property type="match status" value="1"/>
</dbReference>
<dbReference type="PROSITE" id="PS50011">
    <property type="entry name" value="PROTEIN_KINASE_DOM"/>
    <property type="match status" value="1"/>
</dbReference>
<dbReference type="AlphaFoldDB" id="A0AAW1PW50"/>
<dbReference type="Gene3D" id="3.30.200.20">
    <property type="entry name" value="Phosphorylase Kinase, domain 1"/>
    <property type="match status" value="1"/>
</dbReference>
<feature type="region of interest" description="Disordered" evidence="8">
    <location>
        <begin position="335"/>
        <end position="419"/>
    </location>
</feature>
<dbReference type="EMBL" id="JALJOR010000008">
    <property type="protein sequence ID" value="KAK9812600.1"/>
    <property type="molecule type" value="Genomic_DNA"/>
</dbReference>
<keyword evidence="6" id="KW-0418">Kinase</keyword>
<feature type="region of interest" description="Disordered" evidence="8">
    <location>
        <begin position="438"/>
        <end position="459"/>
    </location>
</feature>
<evidence type="ECO:0000256" key="2">
    <source>
        <dbReference type="ARBA" id="ARBA00022527"/>
    </source>
</evidence>
<evidence type="ECO:0000256" key="7">
    <source>
        <dbReference type="ARBA" id="ARBA00022840"/>
    </source>
</evidence>
<dbReference type="InterPro" id="IPR045267">
    <property type="entry name" value="CDK11/PITSLRE_STKc"/>
</dbReference>
<accession>A0AAW1PW50</accession>
<gene>
    <name evidence="10" type="ORF">WJX72_000301</name>
</gene>
<keyword evidence="7" id="KW-0067">ATP-binding</keyword>
<feature type="compositionally biased region" description="Acidic residues" evidence="8">
    <location>
        <begin position="438"/>
        <end position="447"/>
    </location>
</feature>
<dbReference type="InterPro" id="IPR000719">
    <property type="entry name" value="Prot_kinase_dom"/>
</dbReference>
<dbReference type="PROSITE" id="PS00108">
    <property type="entry name" value="PROTEIN_KINASE_ST"/>
    <property type="match status" value="1"/>
</dbReference>
<keyword evidence="3" id="KW-0597">Phosphoprotein</keyword>
<feature type="compositionally biased region" description="Low complexity" evidence="8">
    <location>
        <begin position="364"/>
        <end position="374"/>
    </location>
</feature>
<evidence type="ECO:0000256" key="8">
    <source>
        <dbReference type="SAM" id="MobiDB-lite"/>
    </source>
</evidence>
<dbReference type="InterPro" id="IPR011009">
    <property type="entry name" value="Kinase-like_dom_sf"/>
</dbReference>
<feature type="compositionally biased region" description="Low complexity" evidence="8">
    <location>
        <begin position="275"/>
        <end position="320"/>
    </location>
</feature>
<dbReference type="SUPFAM" id="SSF56112">
    <property type="entry name" value="Protein kinase-like (PK-like)"/>
    <property type="match status" value="1"/>
</dbReference>
<keyword evidence="5" id="KW-0547">Nucleotide-binding</keyword>
<evidence type="ECO:0000256" key="6">
    <source>
        <dbReference type="ARBA" id="ARBA00022777"/>
    </source>
</evidence>
<evidence type="ECO:0000256" key="4">
    <source>
        <dbReference type="ARBA" id="ARBA00022679"/>
    </source>
</evidence>
<feature type="region of interest" description="Disordered" evidence="8">
    <location>
        <begin position="1"/>
        <end position="320"/>
    </location>
</feature>